<organism evidence="1 2">
    <name type="scientific">Ixodes persulcatus</name>
    <name type="common">Taiga tick</name>
    <dbReference type="NCBI Taxonomy" id="34615"/>
    <lineage>
        <taxon>Eukaryota</taxon>
        <taxon>Metazoa</taxon>
        <taxon>Ecdysozoa</taxon>
        <taxon>Arthropoda</taxon>
        <taxon>Chelicerata</taxon>
        <taxon>Arachnida</taxon>
        <taxon>Acari</taxon>
        <taxon>Parasitiformes</taxon>
        <taxon>Ixodida</taxon>
        <taxon>Ixodoidea</taxon>
        <taxon>Ixodidae</taxon>
        <taxon>Ixodinae</taxon>
        <taxon>Ixodes</taxon>
    </lineage>
</organism>
<comment type="caution">
    <text evidence="1">The sequence shown here is derived from an EMBL/GenBank/DDBJ whole genome shotgun (WGS) entry which is preliminary data.</text>
</comment>
<keyword evidence="2" id="KW-1185">Reference proteome</keyword>
<sequence>MVYAGAKGKSEAELSTALSHTAAGLPSRESTLESYKKILAKQETDHNGSLKETIVMIQLLKFDLETAYSLVPALKKLGVGSIFSAADQSAITGDRALVVTEVQYKAAIEVNEEGTVAAAATVVAANRG</sequence>
<accession>A0AC60QMS1</accession>
<protein>
    <submittedName>
        <fullName evidence="1">Uncharacterized protein</fullName>
    </submittedName>
</protein>
<reference evidence="1 2" key="1">
    <citation type="journal article" date="2020" name="Cell">
        <title>Large-Scale Comparative Analyses of Tick Genomes Elucidate Their Genetic Diversity and Vector Capacities.</title>
        <authorList>
            <consortium name="Tick Genome and Microbiome Consortium (TIGMIC)"/>
            <person name="Jia N."/>
            <person name="Wang J."/>
            <person name="Shi W."/>
            <person name="Du L."/>
            <person name="Sun Y."/>
            <person name="Zhan W."/>
            <person name="Jiang J.F."/>
            <person name="Wang Q."/>
            <person name="Zhang B."/>
            <person name="Ji P."/>
            <person name="Bell-Sakyi L."/>
            <person name="Cui X.M."/>
            <person name="Yuan T.T."/>
            <person name="Jiang B.G."/>
            <person name="Yang W.F."/>
            <person name="Lam T.T."/>
            <person name="Chang Q.C."/>
            <person name="Ding S.J."/>
            <person name="Wang X.J."/>
            <person name="Zhu J.G."/>
            <person name="Ruan X.D."/>
            <person name="Zhao L."/>
            <person name="Wei J.T."/>
            <person name="Ye R.Z."/>
            <person name="Que T.C."/>
            <person name="Du C.H."/>
            <person name="Zhou Y.H."/>
            <person name="Cheng J.X."/>
            <person name="Dai P.F."/>
            <person name="Guo W.B."/>
            <person name="Han X.H."/>
            <person name="Huang E.J."/>
            <person name="Li L.F."/>
            <person name="Wei W."/>
            <person name="Gao Y.C."/>
            <person name="Liu J.Z."/>
            <person name="Shao H.Z."/>
            <person name="Wang X."/>
            <person name="Wang C.C."/>
            <person name="Yang T.C."/>
            <person name="Huo Q.B."/>
            <person name="Li W."/>
            <person name="Chen H.Y."/>
            <person name="Chen S.E."/>
            <person name="Zhou L.G."/>
            <person name="Ni X.B."/>
            <person name="Tian J.H."/>
            <person name="Sheng Y."/>
            <person name="Liu T."/>
            <person name="Pan Y.S."/>
            <person name="Xia L.Y."/>
            <person name="Li J."/>
            <person name="Zhao F."/>
            <person name="Cao W.C."/>
        </authorList>
    </citation>
    <scope>NUCLEOTIDE SEQUENCE [LARGE SCALE GENOMIC DNA]</scope>
    <source>
        <strain evidence="1">Iper-2018</strain>
    </source>
</reference>
<name>A0AC60QMS1_IXOPE</name>
<dbReference type="Proteomes" id="UP000805193">
    <property type="component" value="Unassembled WGS sequence"/>
</dbReference>
<evidence type="ECO:0000313" key="2">
    <source>
        <dbReference type="Proteomes" id="UP000805193"/>
    </source>
</evidence>
<dbReference type="EMBL" id="JABSTQ010007534">
    <property type="protein sequence ID" value="KAG0435570.1"/>
    <property type="molecule type" value="Genomic_DNA"/>
</dbReference>
<evidence type="ECO:0000313" key="1">
    <source>
        <dbReference type="EMBL" id="KAG0435570.1"/>
    </source>
</evidence>
<gene>
    <name evidence="1" type="ORF">HPB47_018410</name>
</gene>
<proteinExistence type="predicted"/>